<accession>C6WTI2</accession>
<dbReference type="OrthoDB" id="2730767at2"/>
<sequence length="267" mass="30607">MDKQALQILFNTYWSSSGWKPEKDRHNLSPEDFAFAKSKELMFDPIKLDHAEALNKLSTSIRRLNKRIVADGFLSSLSTRRLDWRSALGSYAVFQNLPAHIPNKDGRRCNICGFYLNDSEHDLNVLNFERFKWGGVRHDDVVYAAMDLDLFLKNIPPPPTVEDIQIFRNIISEIANSPKVGSAALHAHFAKALKSNKSERDILIAIFGFCGILGTPEHPGFTDSFVPFNRRELPDRHFVDMPYPACWWRSDIGINQSRLKEYFGHVL</sequence>
<evidence type="ECO:0000313" key="2">
    <source>
        <dbReference type="Proteomes" id="UP000002742"/>
    </source>
</evidence>
<keyword evidence="2" id="KW-1185">Reference proteome</keyword>
<organism evidence="1 2">
    <name type="scientific">Methylotenera mobilis (strain JLW8 / ATCC BAA-1282 / DSM 17540)</name>
    <dbReference type="NCBI Taxonomy" id="583345"/>
    <lineage>
        <taxon>Bacteria</taxon>
        <taxon>Pseudomonadati</taxon>
        <taxon>Pseudomonadota</taxon>
        <taxon>Betaproteobacteria</taxon>
        <taxon>Nitrosomonadales</taxon>
        <taxon>Methylophilaceae</taxon>
        <taxon>Methylotenera</taxon>
    </lineage>
</organism>
<reference evidence="1 2" key="2">
    <citation type="journal article" date="2011" name="J. Bacteriol.">
        <title>Genomes of three methylotrophs from a single niche uncover genetic and metabolic divergence of Methylophilaceae.</title>
        <authorList>
            <person name="Lapidus A."/>
            <person name="Clum A."/>
            <person name="Labutti K."/>
            <person name="Kaluzhnaya M.G."/>
            <person name="Lim S."/>
            <person name="Beck D.A."/>
            <person name="Glavina Del Rio T."/>
            <person name="Nolan M."/>
            <person name="Mavromatis K."/>
            <person name="Huntemann M."/>
            <person name="Lucas S."/>
            <person name="Lidstrom M.E."/>
            <person name="Ivanova N."/>
            <person name="Chistoserdova L."/>
        </authorList>
    </citation>
    <scope>NUCLEOTIDE SEQUENCE [LARGE SCALE GENOMIC DNA]</scope>
    <source>
        <strain evidence="2">JLW8 / ATCC BAA-1282 / DSM 17540</strain>
    </source>
</reference>
<dbReference type="STRING" id="583345.Mmol_0394"/>
<dbReference type="RefSeq" id="WP_015831342.1">
    <property type="nucleotide sequence ID" value="NC_012968.1"/>
</dbReference>
<reference evidence="2" key="1">
    <citation type="submission" date="2009-07" db="EMBL/GenBank/DDBJ databases">
        <title>Complete sequence of Methylotenera mobilis JLW8.</title>
        <authorList>
            <consortium name="US DOE Joint Genome Institute"/>
            <person name="Lucas S."/>
            <person name="Copeland A."/>
            <person name="Lapidus A."/>
            <person name="Glavina del Rio T."/>
            <person name="Tice H."/>
            <person name="Bruce D."/>
            <person name="Goodwin L."/>
            <person name="Pitluck S."/>
            <person name="LaButti K.M."/>
            <person name="Clum A."/>
            <person name="Larimer F."/>
            <person name="Land M."/>
            <person name="Hauser L."/>
            <person name="Kyrpides N."/>
            <person name="Mikhailova N."/>
            <person name="Kayluzhnaya M."/>
            <person name="Chistoserdova L."/>
        </authorList>
    </citation>
    <scope>NUCLEOTIDE SEQUENCE [LARGE SCALE GENOMIC DNA]</scope>
    <source>
        <strain evidence="2">JLW8 / ATCC BAA-1282 / DSM 17540</strain>
    </source>
</reference>
<dbReference type="AlphaFoldDB" id="C6WTI2"/>
<evidence type="ECO:0000313" key="1">
    <source>
        <dbReference type="EMBL" id="ACT47304.1"/>
    </source>
</evidence>
<protein>
    <submittedName>
        <fullName evidence="1">Uncharacterized protein</fullName>
    </submittedName>
</protein>
<dbReference type="EMBL" id="CP001672">
    <property type="protein sequence ID" value="ACT47304.1"/>
    <property type="molecule type" value="Genomic_DNA"/>
</dbReference>
<gene>
    <name evidence="1" type="ordered locus">Mmol_0394</name>
</gene>
<dbReference type="eggNOG" id="ENOG502Z8FV">
    <property type="taxonomic scope" value="Bacteria"/>
</dbReference>
<dbReference type="Proteomes" id="UP000002742">
    <property type="component" value="Chromosome"/>
</dbReference>
<name>C6WTI2_METML</name>
<dbReference type="KEGG" id="mmb:Mmol_0394"/>
<dbReference type="HOGENOM" id="CLU_090898_0_0_4"/>
<proteinExistence type="predicted"/>